<name>A0ACC7NRJ5_9BACL</name>
<keyword evidence="1" id="KW-0645">Protease</keyword>
<dbReference type="EMBL" id="JBJURJ010000002">
    <property type="protein sequence ID" value="MFM9327334.1"/>
    <property type="molecule type" value="Genomic_DNA"/>
</dbReference>
<evidence type="ECO:0000313" key="1">
    <source>
        <dbReference type="EMBL" id="MFM9327334.1"/>
    </source>
</evidence>
<evidence type="ECO:0000313" key="2">
    <source>
        <dbReference type="Proteomes" id="UP001631969"/>
    </source>
</evidence>
<comment type="caution">
    <text evidence="1">The sequence shown here is derived from an EMBL/GenBank/DDBJ whole genome shotgun (WGS) entry which is preliminary data.</text>
</comment>
<accession>A0ACC7NRJ5</accession>
<protein>
    <submittedName>
        <fullName evidence="1">Ribosomal-processing cysteine protease Prp</fullName>
    </submittedName>
</protein>
<keyword evidence="1" id="KW-0378">Hydrolase</keyword>
<keyword evidence="2" id="KW-1185">Reference proteome</keyword>
<reference evidence="1" key="1">
    <citation type="submission" date="2024-12" db="EMBL/GenBank/DDBJ databases">
        <authorList>
            <person name="Wu N."/>
        </authorList>
    </citation>
    <scope>NUCLEOTIDE SEQUENCE</scope>
    <source>
        <strain evidence="1">P15</strain>
    </source>
</reference>
<organism evidence="1 2">
    <name type="scientific">Paenibacillus mesotrionivorans</name>
    <dbReference type="NCBI Taxonomy" id="3160968"/>
    <lineage>
        <taxon>Bacteria</taxon>
        <taxon>Bacillati</taxon>
        <taxon>Bacillota</taxon>
        <taxon>Bacilli</taxon>
        <taxon>Bacillales</taxon>
        <taxon>Paenibacillaceae</taxon>
        <taxon>Paenibacillus</taxon>
    </lineage>
</organism>
<proteinExistence type="predicted"/>
<gene>
    <name evidence="1" type="ORF">ACI1P1_03375</name>
</gene>
<sequence length="116" mass="12399">MIKVRIDRNAKGSIVSFTVTGHAGYNDPGKDIVCAGVSAVTVGTLNAIEKLTGLELAGRVEEGFLEAAVPELAPGETAERVQLLLEAMVVMIQSIQESYGAFVTIRDGHTTKSRRR</sequence>
<dbReference type="Proteomes" id="UP001631969">
    <property type="component" value="Unassembled WGS sequence"/>
</dbReference>